<gene>
    <name evidence="1" type="ORF">Q4T40_07745</name>
</gene>
<name>A0ABU3NWD8_9FIRM</name>
<dbReference type="Proteomes" id="UP001254848">
    <property type="component" value="Unassembled WGS sequence"/>
</dbReference>
<proteinExistence type="predicted"/>
<keyword evidence="2" id="KW-1185">Reference proteome</keyword>
<accession>A0ABU3NWD8</accession>
<organism evidence="1 2">
    <name type="scientific">Anaeroselena agilis</name>
    <dbReference type="NCBI Taxonomy" id="3063788"/>
    <lineage>
        <taxon>Bacteria</taxon>
        <taxon>Bacillati</taxon>
        <taxon>Bacillota</taxon>
        <taxon>Negativicutes</taxon>
        <taxon>Acetonemataceae</taxon>
        <taxon>Anaeroselena</taxon>
    </lineage>
</organism>
<reference evidence="1 2" key="1">
    <citation type="submission" date="2023-07" db="EMBL/GenBank/DDBJ databases">
        <title>The novel representative of Negativicutes class, Anaeroselena agilis gen. nov. sp. nov.</title>
        <authorList>
            <person name="Prokofeva M.I."/>
            <person name="Elcheninov A.G."/>
            <person name="Klyukina A."/>
            <person name="Kublanov I.V."/>
            <person name="Frolov E.N."/>
            <person name="Podosokorskaya O.A."/>
        </authorList>
    </citation>
    <scope>NUCLEOTIDE SEQUENCE [LARGE SCALE GENOMIC DNA]</scope>
    <source>
        <strain evidence="1 2">4137-cl</strain>
    </source>
</reference>
<dbReference type="RefSeq" id="WP_413779650.1">
    <property type="nucleotide sequence ID" value="NZ_JAUOZS010000001.1"/>
</dbReference>
<dbReference type="EMBL" id="JAUOZS010000001">
    <property type="protein sequence ID" value="MDT8901126.1"/>
    <property type="molecule type" value="Genomic_DNA"/>
</dbReference>
<protein>
    <submittedName>
        <fullName evidence="1">Uncharacterized protein</fullName>
    </submittedName>
</protein>
<evidence type="ECO:0000313" key="2">
    <source>
        <dbReference type="Proteomes" id="UP001254848"/>
    </source>
</evidence>
<comment type="caution">
    <text evidence="1">The sequence shown here is derived from an EMBL/GenBank/DDBJ whole genome shotgun (WGS) entry which is preliminary data.</text>
</comment>
<sequence length="49" mass="5547">MAKAKEKQLSPEGEARLLAVYGVIGRIALRRLQREKAEQEKKDEQRPAG</sequence>
<evidence type="ECO:0000313" key="1">
    <source>
        <dbReference type="EMBL" id="MDT8901126.1"/>
    </source>
</evidence>